<name>A0ABT1RLD3_9FIRM</name>
<dbReference type="Pfam" id="PF12724">
    <property type="entry name" value="Flavodoxin_5"/>
    <property type="match status" value="1"/>
</dbReference>
<comment type="caution">
    <text evidence="2">The sequence shown here is derived from an EMBL/GenBank/DDBJ whole genome shotgun (WGS) entry which is preliminary data.</text>
</comment>
<sequence length="158" mass="17500">MNVLIAYASKTGTTAKCAKILKALVDDATLCDLTKEKPDLSQYNCVIVGGSIRMGLIHKSSRNFIAKNKETLMRKKCAFFICNCFVNQADAYLKKNIPEELLKKAIATGSFGGEISLEDQKGFDKLIMKMVAKKGKRSENTKLHTSSEAINKFAEKIK</sequence>
<organism evidence="2 3">
    <name type="scientific">Anaerovorax odorimutans</name>
    <dbReference type="NCBI Taxonomy" id="109327"/>
    <lineage>
        <taxon>Bacteria</taxon>
        <taxon>Bacillati</taxon>
        <taxon>Bacillota</taxon>
        <taxon>Clostridia</taxon>
        <taxon>Peptostreptococcales</taxon>
        <taxon>Anaerovoracaceae</taxon>
        <taxon>Anaerovorax</taxon>
    </lineage>
</organism>
<dbReference type="InterPro" id="IPR052200">
    <property type="entry name" value="Protoporphyrinogen_IX_DH"/>
</dbReference>
<feature type="domain" description="Flavodoxin" evidence="1">
    <location>
        <begin position="4"/>
        <end position="141"/>
    </location>
</feature>
<dbReference type="SUPFAM" id="SSF52218">
    <property type="entry name" value="Flavoproteins"/>
    <property type="match status" value="1"/>
</dbReference>
<accession>A0ABT1RLD3</accession>
<proteinExistence type="predicted"/>
<dbReference type="Proteomes" id="UP001524502">
    <property type="component" value="Unassembled WGS sequence"/>
</dbReference>
<evidence type="ECO:0000313" key="2">
    <source>
        <dbReference type="EMBL" id="MCQ4636005.1"/>
    </source>
</evidence>
<dbReference type="InterPro" id="IPR029039">
    <property type="entry name" value="Flavoprotein-like_sf"/>
</dbReference>
<dbReference type="Gene3D" id="3.40.50.360">
    <property type="match status" value="1"/>
</dbReference>
<protein>
    <submittedName>
        <fullName evidence="2">Flavodoxin</fullName>
    </submittedName>
</protein>
<dbReference type="PANTHER" id="PTHR38030">
    <property type="entry name" value="PROTOPORPHYRINOGEN IX DEHYDROGENASE [MENAQUINONE]"/>
    <property type="match status" value="1"/>
</dbReference>
<gene>
    <name evidence="2" type="ORF">NE619_04640</name>
</gene>
<reference evidence="2 3" key="1">
    <citation type="submission" date="2022-06" db="EMBL/GenBank/DDBJ databases">
        <title>Isolation of gut microbiota from human fecal samples.</title>
        <authorList>
            <person name="Pamer E.G."/>
            <person name="Barat B."/>
            <person name="Waligurski E."/>
            <person name="Medina S."/>
            <person name="Paddock L."/>
            <person name="Mostad J."/>
        </authorList>
    </citation>
    <scope>NUCLEOTIDE SEQUENCE [LARGE SCALE GENOMIC DNA]</scope>
    <source>
        <strain evidence="2 3">SL.3.17</strain>
    </source>
</reference>
<dbReference type="EMBL" id="JANFXK010000003">
    <property type="protein sequence ID" value="MCQ4636005.1"/>
    <property type="molecule type" value="Genomic_DNA"/>
</dbReference>
<dbReference type="PANTHER" id="PTHR38030:SF2">
    <property type="entry name" value="PROTOPORPHYRINOGEN IX DEHYDROGENASE [QUINONE]"/>
    <property type="match status" value="1"/>
</dbReference>
<evidence type="ECO:0000313" key="3">
    <source>
        <dbReference type="Proteomes" id="UP001524502"/>
    </source>
</evidence>
<evidence type="ECO:0000259" key="1">
    <source>
        <dbReference type="Pfam" id="PF12724"/>
    </source>
</evidence>
<dbReference type="InterPro" id="IPR026816">
    <property type="entry name" value="Flavodoxin_dom"/>
</dbReference>
<dbReference type="RefSeq" id="WP_256131188.1">
    <property type="nucleotide sequence ID" value="NZ_JANFXK010000003.1"/>
</dbReference>
<keyword evidence="3" id="KW-1185">Reference proteome</keyword>